<evidence type="ECO:0000313" key="2">
    <source>
        <dbReference type="EMBL" id="GKT33558.1"/>
    </source>
</evidence>
<feature type="non-terminal residue" evidence="2">
    <location>
        <position position="228"/>
    </location>
</feature>
<sequence>MARTKQTGKKITEKTAKKTVADAKGQKKKQIAVPRRGASSRSSSSSSRSSSSSSRSSSSTSYGGKGKGKRRILSAPLALSATDAATAAVAALQRRPRDMPTFWRNLGIVADAHAEDFELPSADLFISLAGEMIEISADLSPSLFSRAHTLAAFLVVITSVASEDEVISKLSLLCAPWMSGQLARTESFAILVDGIQFFSNCFAHPWGVDHRDTLLLELARIVPSLLHL</sequence>
<keyword evidence="3" id="KW-1185">Reference proteome</keyword>
<gene>
    <name evidence="2" type="ORF">ADUPG1_007425</name>
</gene>
<dbReference type="Proteomes" id="UP001057375">
    <property type="component" value="Unassembled WGS sequence"/>
</dbReference>
<feature type="region of interest" description="Disordered" evidence="1">
    <location>
        <begin position="1"/>
        <end position="69"/>
    </location>
</feature>
<protein>
    <submittedName>
        <fullName evidence="2">Uncharacterized protein</fullName>
    </submittedName>
</protein>
<reference evidence="2" key="1">
    <citation type="submission" date="2022-03" db="EMBL/GenBank/DDBJ databases">
        <title>Draft genome sequence of Aduncisulcus paluster, a free-living microaerophilic Fornicata.</title>
        <authorList>
            <person name="Yuyama I."/>
            <person name="Kume K."/>
            <person name="Tamura T."/>
            <person name="Inagaki Y."/>
            <person name="Hashimoto T."/>
        </authorList>
    </citation>
    <scope>NUCLEOTIDE SEQUENCE</scope>
    <source>
        <strain evidence="2">NY0171</strain>
    </source>
</reference>
<evidence type="ECO:0000313" key="3">
    <source>
        <dbReference type="Proteomes" id="UP001057375"/>
    </source>
</evidence>
<proteinExistence type="predicted"/>
<name>A0ABQ5KM24_9EUKA</name>
<feature type="compositionally biased region" description="Low complexity" evidence="1">
    <location>
        <begin position="39"/>
        <end position="59"/>
    </location>
</feature>
<comment type="caution">
    <text evidence="2">The sequence shown here is derived from an EMBL/GenBank/DDBJ whole genome shotgun (WGS) entry which is preliminary data.</text>
</comment>
<accession>A0ABQ5KM24</accession>
<evidence type="ECO:0000256" key="1">
    <source>
        <dbReference type="SAM" id="MobiDB-lite"/>
    </source>
</evidence>
<organism evidence="2 3">
    <name type="scientific">Aduncisulcus paluster</name>
    <dbReference type="NCBI Taxonomy" id="2918883"/>
    <lineage>
        <taxon>Eukaryota</taxon>
        <taxon>Metamonada</taxon>
        <taxon>Carpediemonas-like organisms</taxon>
        <taxon>Aduncisulcus</taxon>
    </lineage>
</organism>
<dbReference type="EMBL" id="BQXS01010313">
    <property type="protein sequence ID" value="GKT33558.1"/>
    <property type="molecule type" value="Genomic_DNA"/>
</dbReference>
<feature type="compositionally biased region" description="Basic and acidic residues" evidence="1">
    <location>
        <begin position="10"/>
        <end position="25"/>
    </location>
</feature>